<dbReference type="InterPro" id="IPR001296">
    <property type="entry name" value="Glyco_trans_1"/>
</dbReference>
<name>A0A1L8TL70_9ENTE</name>
<dbReference type="STRING" id="249189.RV04_GL002403"/>
<protein>
    <submittedName>
        <fullName evidence="3">Glycosyl transferase</fullName>
    </submittedName>
</protein>
<dbReference type="InterPro" id="IPR028098">
    <property type="entry name" value="Glyco_trans_4-like_N"/>
</dbReference>
<dbReference type="Gene3D" id="3.40.50.2000">
    <property type="entry name" value="Glycogen Phosphorylase B"/>
    <property type="match status" value="2"/>
</dbReference>
<dbReference type="EMBL" id="JXKQ01000008">
    <property type="protein sequence ID" value="OJG45089.1"/>
    <property type="molecule type" value="Genomic_DNA"/>
</dbReference>
<dbReference type="RefSeq" id="WP_071858255.1">
    <property type="nucleotide sequence ID" value="NZ_JBHSHK010000005.1"/>
</dbReference>
<evidence type="ECO:0000313" key="4">
    <source>
        <dbReference type="Proteomes" id="UP000182077"/>
    </source>
</evidence>
<dbReference type="Pfam" id="PF13439">
    <property type="entry name" value="Glyco_transf_4"/>
    <property type="match status" value="1"/>
</dbReference>
<dbReference type="OrthoDB" id="9802525at2"/>
<sequence>MKVLLYFEGQNVIGKSGIGRALSHQKRALASVGIEYTLDPKSTDYDILHINTYGPKSLLLVNKAKKMGKKVIYHAHSTEEDFRNSFIGSNQLAPLVKKWLVKLYQQADHLITPTPYSKKLLRNYGLTQPIAAISNGIDLKRYYPDARKEAAFRKHFGLSKEQKVIICVGLFFERKGILDFVEIAEKMPEYTFIWFGDVPMASIPRNIRKIVKKDHPQNVLFPGYIDGDLIEGAYSGADLFFFPSYEETEGIVVLEALASQQQVLLRNIPVYEGWMIDRKNCYMAEDNQIFLTLIRELVNHRLPNLSMEGFRTAQSKSINQIGKELEAVYQAVLDVPYDHQMYAKVVK</sequence>
<proteinExistence type="predicted"/>
<reference evidence="3 4" key="1">
    <citation type="submission" date="2014-12" db="EMBL/GenBank/DDBJ databases">
        <title>Draft genome sequences of 29 type strains of Enterococci.</title>
        <authorList>
            <person name="Zhong Z."/>
            <person name="Sun Z."/>
            <person name="Liu W."/>
            <person name="Zhang W."/>
            <person name="Zhang H."/>
        </authorList>
    </citation>
    <scope>NUCLEOTIDE SEQUENCE [LARGE SCALE GENOMIC DNA]</scope>
    <source>
        <strain evidence="3 4">DSM 17122</strain>
    </source>
</reference>
<evidence type="ECO:0000259" key="2">
    <source>
        <dbReference type="Pfam" id="PF13439"/>
    </source>
</evidence>
<evidence type="ECO:0000259" key="1">
    <source>
        <dbReference type="Pfam" id="PF00534"/>
    </source>
</evidence>
<dbReference type="PANTHER" id="PTHR45947">
    <property type="entry name" value="SULFOQUINOVOSYL TRANSFERASE SQD2"/>
    <property type="match status" value="1"/>
</dbReference>
<gene>
    <name evidence="3" type="ORF">RV04_GL002403</name>
</gene>
<organism evidence="3 4">
    <name type="scientific">Enterococcus hermanniensis</name>
    <dbReference type="NCBI Taxonomy" id="249189"/>
    <lineage>
        <taxon>Bacteria</taxon>
        <taxon>Bacillati</taxon>
        <taxon>Bacillota</taxon>
        <taxon>Bacilli</taxon>
        <taxon>Lactobacillales</taxon>
        <taxon>Enterococcaceae</taxon>
        <taxon>Enterococcus</taxon>
    </lineage>
</organism>
<dbReference type="GO" id="GO:0016757">
    <property type="term" value="F:glycosyltransferase activity"/>
    <property type="evidence" value="ECO:0007669"/>
    <property type="project" value="InterPro"/>
</dbReference>
<accession>A0A1L8TL70</accession>
<dbReference type="InterPro" id="IPR050194">
    <property type="entry name" value="Glycosyltransferase_grp1"/>
</dbReference>
<keyword evidence="3" id="KW-0808">Transferase</keyword>
<feature type="domain" description="Glycosyl transferase family 1" evidence="1">
    <location>
        <begin position="151"/>
        <end position="289"/>
    </location>
</feature>
<evidence type="ECO:0000313" key="3">
    <source>
        <dbReference type="EMBL" id="OJG45089.1"/>
    </source>
</evidence>
<dbReference type="AlphaFoldDB" id="A0A1L8TL70"/>
<feature type="domain" description="Glycosyltransferase subfamily 4-like N-terminal" evidence="2">
    <location>
        <begin position="42"/>
        <end position="141"/>
    </location>
</feature>
<keyword evidence="4" id="KW-1185">Reference proteome</keyword>
<comment type="caution">
    <text evidence="3">The sequence shown here is derived from an EMBL/GenBank/DDBJ whole genome shotgun (WGS) entry which is preliminary data.</text>
</comment>
<dbReference type="Pfam" id="PF00534">
    <property type="entry name" value="Glycos_transf_1"/>
    <property type="match status" value="1"/>
</dbReference>
<dbReference type="PANTHER" id="PTHR45947:SF3">
    <property type="entry name" value="SULFOQUINOVOSYL TRANSFERASE SQD2"/>
    <property type="match status" value="1"/>
</dbReference>
<dbReference type="Proteomes" id="UP000182077">
    <property type="component" value="Unassembled WGS sequence"/>
</dbReference>
<dbReference type="SUPFAM" id="SSF53756">
    <property type="entry name" value="UDP-Glycosyltransferase/glycogen phosphorylase"/>
    <property type="match status" value="1"/>
</dbReference>